<evidence type="ECO:0000313" key="6">
    <source>
        <dbReference type="EMBL" id="CAB4044166.1"/>
    </source>
</evidence>
<comment type="caution">
    <text evidence="6">The sequence shown here is derived from an EMBL/GenBank/DDBJ whole genome shotgun (WGS) entry which is preliminary data.</text>
</comment>
<dbReference type="InterPro" id="IPR032284">
    <property type="entry name" value="RecQ_Zn-bd"/>
</dbReference>
<sequence length="283" mass="31489">MAFTLHVREGGQLDIDGRGVVYITVISPNGDEFKYRAINADPVAVELLEKNFKVSENEVNTVSTTDDPVVYTFTNASERLDFQQCGRAGRDGLPSHCKLFYNYSDKNILYRLFDEQVIAQYKGVNDLIVLLENPVQCLHQGIMSYFGEKHDSFICLTGCSNCKHRGTHQITDGTSDALKVLQAVVELSNINLTCNDLKLYLAGSNQKCVSHLQEYATFGSLGKKFVPVSLLAKFLHLLIVGDILTERIHKKGTGSSISVEITLGSKAHDLLANNFMIDKYEKT</sequence>
<keyword evidence="7" id="KW-1185">Reference proteome</keyword>
<organism evidence="6 7">
    <name type="scientific">Paramuricea clavata</name>
    <name type="common">Red gorgonian</name>
    <name type="synonym">Violescent sea-whip</name>
    <dbReference type="NCBI Taxonomy" id="317549"/>
    <lineage>
        <taxon>Eukaryota</taxon>
        <taxon>Metazoa</taxon>
        <taxon>Cnidaria</taxon>
        <taxon>Anthozoa</taxon>
        <taxon>Octocorallia</taxon>
        <taxon>Malacalcyonacea</taxon>
        <taxon>Plexauridae</taxon>
        <taxon>Paramuricea</taxon>
    </lineage>
</organism>
<keyword evidence="6" id="KW-0378">Hydrolase</keyword>
<dbReference type="GO" id="GO:0005634">
    <property type="term" value="C:nucleus"/>
    <property type="evidence" value="ECO:0007669"/>
    <property type="project" value="TreeGrafter"/>
</dbReference>
<dbReference type="Pfam" id="PF16124">
    <property type="entry name" value="RecQ_Zn_bind"/>
    <property type="match status" value="1"/>
</dbReference>
<keyword evidence="6" id="KW-0067">ATP-binding</keyword>
<dbReference type="SUPFAM" id="SSF52540">
    <property type="entry name" value="P-loop containing nucleoside triphosphate hydrolases"/>
    <property type="match status" value="1"/>
</dbReference>
<dbReference type="AlphaFoldDB" id="A0A6S7KEC4"/>
<dbReference type="PANTHER" id="PTHR13710:SF153">
    <property type="entry name" value="RECQ-LIKE DNA HELICASE BLM"/>
    <property type="match status" value="1"/>
</dbReference>
<keyword evidence="2" id="KW-0238">DNA-binding</keyword>
<evidence type="ECO:0000256" key="2">
    <source>
        <dbReference type="ARBA" id="ARBA00023125"/>
    </source>
</evidence>
<dbReference type="Gene3D" id="1.10.10.10">
    <property type="entry name" value="Winged helix-like DNA-binding domain superfamily/Winged helix DNA-binding domain"/>
    <property type="match status" value="1"/>
</dbReference>
<dbReference type="GO" id="GO:0005694">
    <property type="term" value="C:chromosome"/>
    <property type="evidence" value="ECO:0007669"/>
    <property type="project" value="TreeGrafter"/>
</dbReference>
<keyword evidence="3" id="KW-0413">Isomerase</keyword>
<dbReference type="GO" id="GO:0005737">
    <property type="term" value="C:cytoplasm"/>
    <property type="evidence" value="ECO:0007669"/>
    <property type="project" value="TreeGrafter"/>
</dbReference>
<accession>A0A6S7KEC4</accession>
<keyword evidence="4" id="KW-0539">Nucleus</keyword>
<dbReference type="OrthoDB" id="5988112at2759"/>
<dbReference type="InterPro" id="IPR027417">
    <property type="entry name" value="P-loop_NTPase"/>
</dbReference>
<dbReference type="PANTHER" id="PTHR13710">
    <property type="entry name" value="DNA HELICASE RECQ FAMILY MEMBER"/>
    <property type="match status" value="1"/>
</dbReference>
<protein>
    <submittedName>
        <fullName evidence="6">ATP-dependent DNA helicase</fullName>
    </submittedName>
</protein>
<name>A0A6S7KEC4_PARCT</name>
<keyword evidence="6" id="KW-0547">Nucleotide-binding</keyword>
<evidence type="ECO:0000313" key="7">
    <source>
        <dbReference type="Proteomes" id="UP001152795"/>
    </source>
</evidence>
<evidence type="ECO:0000256" key="4">
    <source>
        <dbReference type="ARBA" id="ARBA00023242"/>
    </source>
</evidence>
<dbReference type="GO" id="GO:0000724">
    <property type="term" value="P:double-strand break repair via homologous recombination"/>
    <property type="evidence" value="ECO:0007669"/>
    <property type="project" value="TreeGrafter"/>
</dbReference>
<reference evidence="6" key="1">
    <citation type="submission" date="2020-04" db="EMBL/GenBank/DDBJ databases">
        <authorList>
            <person name="Alioto T."/>
            <person name="Alioto T."/>
            <person name="Gomez Garrido J."/>
        </authorList>
    </citation>
    <scope>NUCLEOTIDE SEQUENCE</scope>
    <source>
        <strain evidence="6">A484AB</strain>
    </source>
</reference>
<dbReference type="GO" id="GO:0009378">
    <property type="term" value="F:four-way junction helicase activity"/>
    <property type="evidence" value="ECO:0007669"/>
    <property type="project" value="TreeGrafter"/>
</dbReference>
<evidence type="ECO:0000256" key="3">
    <source>
        <dbReference type="ARBA" id="ARBA00023235"/>
    </source>
</evidence>
<proteinExistence type="inferred from homology"/>
<keyword evidence="6" id="KW-0347">Helicase</keyword>
<dbReference type="Proteomes" id="UP001152795">
    <property type="component" value="Unassembled WGS sequence"/>
</dbReference>
<feature type="domain" description="ATP-dependent DNA helicase RecQ zinc-binding" evidence="5">
    <location>
        <begin position="116"/>
        <end position="163"/>
    </location>
</feature>
<dbReference type="EMBL" id="CACRXK020034151">
    <property type="protein sequence ID" value="CAB4044166.1"/>
    <property type="molecule type" value="Genomic_DNA"/>
</dbReference>
<evidence type="ECO:0000256" key="1">
    <source>
        <dbReference type="ARBA" id="ARBA00005446"/>
    </source>
</evidence>
<evidence type="ECO:0000259" key="5">
    <source>
        <dbReference type="Pfam" id="PF16124"/>
    </source>
</evidence>
<dbReference type="GO" id="GO:0003677">
    <property type="term" value="F:DNA binding"/>
    <property type="evidence" value="ECO:0007669"/>
    <property type="project" value="UniProtKB-KW"/>
</dbReference>
<comment type="similarity">
    <text evidence="1">Belongs to the helicase family. RecQ subfamily.</text>
</comment>
<dbReference type="GO" id="GO:0043138">
    <property type="term" value="F:3'-5' DNA helicase activity"/>
    <property type="evidence" value="ECO:0007669"/>
    <property type="project" value="TreeGrafter"/>
</dbReference>
<dbReference type="InterPro" id="IPR036388">
    <property type="entry name" value="WH-like_DNA-bd_sf"/>
</dbReference>
<dbReference type="Gene3D" id="3.40.50.300">
    <property type="entry name" value="P-loop containing nucleotide triphosphate hydrolases"/>
    <property type="match status" value="1"/>
</dbReference>
<gene>
    <name evidence="6" type="ORF">PACLA_8A046692</name>
</gene>